<protein>
    <submittedName>
        <fullName evidence="1">Uncharacterized protein</fullName>
    </submittedName>
</protein>
<organism evidence="1 2">
    <name type="scientific">Leptotrichia hofstadii F0254</name>
    <dbReference type="NCBI Taxonomy" id="634994"/>
    <lineage>
        <taxon>Bacteria</taxon>
        <taxon>Fusobacteriati</taxon>
        <taxon>Fusobacteriota</taxon>
        <taxon>Fusobacteriia</taxon>
        <taxon>Fusobacteriales</taxon>
        <taxon>Leptotrichiaceae</taxon>
        <taxon>Leptotrichia</taxon>
    </lineage>
</organism>
<dbReference type="STRING" id="634994.GCWU000323_00526"/>
<dbReference type="AlphaFoldDB" id="C9MV55"/>
<dbReference type="RefSeq" id="WP_006803863.1">
    <property type="nucleotide sequence ID" value="NZ_GG700632.1"/>
</dbReference>
<dbReference type="HOGENOM" id="CLU_1044923_0_0_0"/>
<evidence type="ECO:0000313" key="1">
    <source>
        <dbReference type="EMBL" id="EEX75277.1"/>
    </source>
</evidence>
<dbReference type="EMBL" id="ACVB02000007">
    <property type="protein sequence ID" value="EEX75277.1"/>
    <property type="molecule type" value="Genomic_DNA"/>
</dbReference>
<sequence>MDFSNLVGHIPLSQFTKEQKRICILMRVASEFRFMKLKDNNVPKAPTAYSTRLWGVGRKAKGTTKMVNRIEEDVKLQVSGTEDEHEIKEIMNEISNEIIEHSLIIMEDLLRAARNAKTPSVRRKYIKAINNIEYLRMTFMLSIVYYAKHLISIGENINHIGLTLKIKTVENKKRELNNIWKEFAESDKDLEAYSIAIQKTEKIFETYEKEVVVSNSDIDKLADERMLYNLMGTKNVDILINRAIDKIRENLTGEIKLLETY</sequence>
<evidence type="ECO:0000313" key="2">
    <source>
        <dbReference type="Proteomes" id="UP000006233"/>
    </source>
</evidence>
<accession>C9MV55</accession>
<reference evidence="1 2" key="1">
    <citation type="submission" date="2009-09" db="EMBL/GenBank/DDBJ databases">
        <authorList>
            <person name="Weinstock G."/>
            <person name="Sodergren E."/>
            <person name="Clifton S."/>
            <person name="Fulton L."/>
            <person name="Fulton B."/>
            <person name="Courtney L."/>
            <person name="Fronick C."/>
            <person name="Harrison M."/>
            <person name="Strong C."/>
            <person name="Farmer C."/>
            <person name="Delahaunty K."/>
            <person name="Markovic C."/>
            <person name="Hall O."/>
            <person name="Minx P."/>
            <person name="Tomlinson C."/>
            <person name="Mitreva M."/>
            <person name="Nelson J."/>
            <person name="Hou S."/>
            <person name="Wollam A."/>
            <person name="Pepin K.H."/>
            <person name="Johnson M."/>
            <person name="Bhonagiri V."/>
            <person name="Nash W.E."/>
            <person name="Warren W."/>
            <person name="Chinwalla A."/>
            <person name="Mardis E.R."/>
            <person name="Wilson R.K."/>
        </authorList>
    </citation>
    <scope>NUCLEOTIDE SEQUENCE [LARGE SCALE GENOMIC DNA]</scope>
    <source>
        <strain evidence="1 2">F0254</strain>
    </source>
</reference>
<name>C9MV55_9FUSO</name>
<proteinExistence type="predicted"/>
<dbReference type="Proteomes" id="UP000006233">
    <property type="component" value="Unassembled WGS sequence"/>
</dbReference>
<gene>
    <name evidence="1" type="ORF">GCWU000323_00526</name>
</gene>
<comment type="caution">
    <text evidence="1">The sequence shown here is derived from an EMBL/GenBank/DDBJ whole genome shotgun (WGS) entry which is preliminary data.</text>
</comment>